<evidence type="ECO:0000256" key="2">
    <source>
        <dbReference type="ARBA" id="ARBA00008066"/>
    </source>
</evidence>
<feature type="transmembrane region" description="Helical" evidence="9">
    <location>
        <begin position="434"/>
        <end position="453"/>
    </location>
</feature>
<feature type="transmembrane region" description="Helical" evidence="9">
    <location>
        <begin position="554"/>
        <end position="578"/>
    </location>
</feature>
<evidence type="ECO:0000256" key="8">
    <source>
        <dbReference type="SAM" id="MobiDB-lite"/>
    </source>
</evidence>
<dbReference type="Pfam" id="PF01490">
    <property type="entry name" value="Aa_trans"/>
    <property type="match status" value="1"/>
</dbReference>
<feature type="transmembrane region" description="Helical" evidence="9">
    <location>
        <begin position="241"/>
        <end position="260"/>
    </location>
</feature>
<evidence type="ECO:0000256" key="6">
    <source>
        <dbReference type="ARBA" id="ARBA00022989"/>
    </source>
</evidence>
<evidence type="ECO:0000256" key="1">
    <source>
        <dbReference type="ARBA" id="ARBA00004141"/>
    </source>
</evidence>
<dbReference type="AlphaFoldDB" id="A0A2T6ZUL6"/>
<feature type="region of interest" description="Disordered" evidence="8">
    <location>
        <begin position="1"/>
        <end position="48"/>
    </location>
</feature>
<feature type="transmembrane region" description="Helical" evidence="9">
    <location>
        <begin position="531"/>
        <end position="548"/>
    </location>
</feature>
<proteinExistence type="inferred from homology"/>
<feature type="transmembrane region" description="Helical" evidence="9">
    <location>
        <begin position="352"/>
        <end position="372"/>
    </location>
</feature>
<dbReference type="Proteomes" id="UP000244722">
    <property type="component" value="Unassembled WGS sequence"/>
</dbReference>
<reference evidence="11 12" key="1">
    <citation type="submission" date="2017-04" db="EMBL/GenBank/DDBJ databases">
        <title>Draft genome sequence of Tuber borchii Vittad., a whitish edible truffle.</title>
        <authorList>
            <consortium name="DOE Joint Genome Institute"/>
            <person name="Murat C."/>
            <person name="Kuo A."/>
            <person name="Barry K.W."/>
            <person name="Clum A."/>
            <person name="Dockter R.B."/>
            <person name="Fauchery L."/>
            <person name="Iotti M."/>
            <person name="Kohler A."/>
            <person name="Labutti K."/>
            <person name="Lindquist E.A."/>
            <person name="Lipzen A."/>
            <person name="Ohm R.A."/>
            <person name="Wang M."/>
            <person name="Grigoriev I.V."/>
            <person name="Zambonelli A."/>
            <person name="Martin F.M."/>
        </authorList>
    </citation>
    <scope>NUCLEOTIDE SEQUENCE [LARGE SCALE GENOMIC DNA]</scope>
    <source>
        <strain evidence="11 12">Tbo3840</strain>
    </source>
</reference>
<keyword evidence="5" id="KW-0029">Amino-acid transport</keyword>
<comment type="subcellular location">
    <subcellularLocation>
        <location evidence="1">Membrane</location>
        <topology evidence="1">Multi-pass membrane protein</topology>
    </subcellularLocation>
</comment>
<dbReference type="EMBL" id="NESQ01000098">
    <property type="protein sequence ID" value="PUU79181.1"/>
    <property type="molecule type" value="Genomic_DNA"/>
</dbReference>
<dbReference type="STRING" id="42251.A0A2T6ZUL6"/>
<comment type="caution">
    <text evidence="11">The sequence shown here is derived from an EMBL/GenBank/DDBJ whole genome shotgun (WGS) entry which is preliminary data.</text>
</comment>
<sequence>MSYPAKNGEAGLSSGSPTPTPGAYFPGHHDISPSSSSPNVDIPPTGLRQRRSSLSLGLDAIRYAGGVNSLDNFARSWTRAAGYLEITPSRQSFVSVDPSRDEEENSSCAIDDENYYEDAEVTQHLAARASLPATGFGSYGSISRYGGTGTGFPGGRLNDTATRHAGDLFVQKQTAGEVVAVDEALDKEREPLLVTTVTTESGSVEHIIVGQSTLPQTVFNSVNVLIGIGLLSLPLGLRYSGWLIGSIFLVFSALITNYTGKLLARCLDKSPNQSLVTYSDIAYIAYGHKSRVCVSILFSLELMAACVALVVLFSDSLNALFPQIDKLQWKIVAGFVLTPLSFLPLRVLSFSSILGILSTFSIIMIVFIDGWLKPTAPGSLREPMATYLFPQSWWTVPLSFGLLMSPWGGHSVFPNIYKDMRHPKKYNRAVDITYIFTFVLDITLAVTGILMFGDGVMDEITSNILEGSGYPAALSMAMVGFVAIIPLTKTPLNARPIVTTLEIFAGVDPRAIALQGELVGMSGLTRGLLKGLIRIGVNTSFVIVAILVPSFDRIVAFLGSALCFSICVILPMMFYLKIYGDEVPKKERRINQILIVVSTIVATVGTVAAFVPKENLGA</sequence>
<evidence type="ECO:0000256" key="3">
    <source>
        <dbReference type="ARBA" id="ARBA00022448"/>
    </source>
</evidence>
<evidence type="ECO:0000259" key="10">
    <source>
        <dbReference type="Pfam" id="PF01490"/>
    </source>
</evidence>
<evidence type="ECO:0000256" key="4">
    <source>
        <dbReference type="ARBA" id="ARBA00022692"/>
    </source>
</evidence>
<dbReference type="PANTHER" id="PTHR22950:SF692">
    <property type="entry name" value="TRANSMEMBRANE AMINO ACID TRANSPORTER FAMILY PROTEIN"/>
    <property type="match status" value="1"/>
</dbReference>
<dbReference type="PANTHER" id="PTHR22950">
    <property type="entry name" value="AMINO ACID TRANSPORTER"/>
    <property type="match status" value="1"/>
</dbReference>
<evidence type="ECO:0000256" key="7">
    <source>
        <dbReference type="ARBA" id="ARBA00023136"/>
    </source>
</evidence>
<name>A0A2T6ZUL6_TUBBO</name>
<dbReference type="InterPro" id="IPR013057">
    <property type="entry name" value="AA_transpt_TM"/>
</dbReference>
<dbReference type="GO" id="GO:0005774">
    <property type="term" value="C:vacuolar membrane"/>
    <property type="evidence" value="ECO:0007669"/>
    <property type="project" value="TreeGrafter"/>
</dbReference>
<feature type="transmembrane region" description="Helical" evidence="9">
    <location>
        <begin position="292"/>
        <end position="315"/>
    </location>
</feature>
<keyword evidence="12" id="KW-1185">Reference proteome</keyword>
<keyword evidence="6 9" id="KW-1133">Transmembrane helix</keyword>
<feature type="domain" description="Amino acid transporter transmembrane" evidence="10">
    <location>
        <begin position="211"/>
        <end position="609"/>
    </location>
</feature>
<dbReference type="GO" id="GO:0015179">
    <property type="term" value="F:L-amino acid transmembrane transporter activity"/>
    <property type="evidence" value="ECO:0007669"/>
    <property type="project" value="TreeGrafter"/>
</dbReference>
<protein>
    <submittedName>
        <fullName evidence="11">Transmembrane amino acid transporter protein-domain-containing protein</fullName>
    </submittedName>
</protein>
<feature type="transmembrane region" description="Helical" evidence="9">
    <location>
        <begin position="392"/>
        <end position="413"/>
    </location>
</feature>
<organism evidence="11 12">
    <name type="scientific">Tuber borchii</name>
    <name type="common">White truffle</name>
    <dbReference type="NCBI Taxonomy" id="42251"/>
    <lineage>
        <taxon>Eukaryota</taxon>
        <taxon>Fungi</taxon>
        <taxon>Dikarya</taxon>
        <taxon>Ascomycota</taxon>
        <taxon>Pezizomycotina</taxon>
        <taxon>Pezizomycetes</taxon>
        <taxon>Pezizales</taxon>
        <taxon>Tuberaceae</taxon>
        <taxon>Tuber</taxon>
    </lineage>
</organism>
<feature type="transmembrane region" description="Helical" evidence="9">
    <location>
        <begin position="327"/>
        <end position="345"/>
    </location>
</feature>
<keyword evidence="7 9" id="KW-0472">Membrane</keyword>
<gene>
    <name evidence="11" type="ORF">B9Z19DRAFT_1082328</name>
</gene>
<accession>A0A2T6ZUL6</accession>
<evidence type="ECO:0000256" key="5">
    <source>
        <dbReference type="ARBA" id="ARBA00022970"/>
    </source>
</evidence>
<dbReference type="OrthoDB" id="655540at2759"/>
<keyword evidence="3" id="KW-0813">Transport</keyword>
<evidence type="ECO:0000313" key="11">
    <source>
        <dbReference type="EMBL" id="PUU79181.1"/>
    </source>
</evidence>
<feature type="transmembrane region" description="Helical" evidence="9">
    <location>
        <begin position="590"/>
        <end position="611"/>
    </location>
</feature>
<evidence type="ECO:0000313" key="12">
    <source>
        <dbReference type="Proteomes" id="UP000244722"/>
    </source>
</evidence>
<evidence type="ECO:0000256" key="9">
    <source>
        <dbReference type="SAM" id="Phobius"/>
    </source>
</evidence>
<keyword evidence="4 9" id="KW-0812">Transmembrane</keyword>
<feature type="transmembrane region" description="Helical" evidence="9">
    <location>
        <begin position="468"/>
        <end position="487"/>
    </location>
</feature>
<comment type="similarity">
    <text evidence="2">Belongs to the amino acid/polyamine transporter 2 family.</text>
</comment>